<dbReference type="GO" id="GO:0010833">
    <property type="term" value="P:telomere maintenance via telomere lengthening"/>
    <property type="evidence" value="ECO:0007669"/>
    <property type="project" value="UniProtKB-UniRule"/>
</dbReference>
<accession>A0A8H6K581</accession>
<dbReference type="Pfam" id="PF11626">
    <property type="entry name" value="Rap1_C"/>
    <property type="match status" value="1"/>
</dbReference>
<gene>
    <name evidence="11" type="ORF">CPLU01_10725</name>
</gene>
<comment type="subunit">
    <text evidence="8">Homodimer.</text>
</comment>
<comment type="subcellular location">
    <subcellularLocation>
        <location evidence="8">Nucleus</location>
    </subcellularLocation>
    <subcellularLocation>
        <location evidence="8">Chromosome</location>
        <location evidence="8">Telomere</location>
    </subcellularLocation>
</comment>
<dbReference type="GO" id="GO:0042162">
    <property type="term" value="F:telomeric DNA binding"/>
    <property type="evidence" value="ECO:0007669"/>
    <property type="project" value="TreeGrafter"/>
</dbReference>
<dbReference type="GO" id="GO:0031848">
    <property type="term" value="P:protection from non-homologous end joining at telomere"/>
    <property type="evidence" value="ECO:0007669"/>
    <property type="project" value="TreeGrafter"/>
</dbReference>
<dbReference type="InterPro" id="IPR036420">
    <property type="entry name" value="BRCT_dom_sf"/>
</dbReference>
<dbReference type="InterPro" id="IPR039595">
    <property type="entry name" value="TE2IP/Rap1"/>
</dbReference>
<dbReference type="SUPFAM" id="SSF46689">
    <property type="entry name" value="Homeodomain-like"/>
    <property type="match status" value="1"/>
</dbReference>
<keyword evidence="12" id="KW-1185">Reference proteome</keyword>
<sequence length="772" mass="87139">MAAASTHEGVQGARGNLFGGKSFFVQRCIPDRTGILHQITQNGGKIMPLEKNADYLISDRLSKSRSPACLSWQFVTDSIRNGAVQEEDKYRLIQSPMAGHNARSSKSKRVPFTKEDDAVLARWVLSRQYSGGNKIYQELERTSWRSRFLDKLAVLRRKDLEQLAASAPEVTSATSSSSTPKLRKPAGTGMEALANVRPSTIPRETTVLSRVDPIVKEEFTEEDDHTLLTKLPSHTSRSWREHWMEEATRLRSRIAQNNPLLKQPFPTIDSQPKAINAEPSKRVTIKYTGHIEPPIQRPEAITTKRAGLATGGAEANMVPRPGKPPQRGGGEKDKGPHDLTRDDFYRHLETYRKFKDKAEPQIFGQPLDSWVLWEAVRKVYAGGGTEVDWESLAKQMGFLPDVSKVLRDHTDFIQEFMASFNDSDLSTDSDHDSPDEGDKGREDKFNEDRNSQHDAEEMNSWRGQEGRIFLPRDTPEANKKRKLPNVDVTRSSITPKSTGKRKRFRPDEEIPSTPEDKLGLASFGEFGTSPSLSLKHAPAALTVLEKSQETDVSASRNPLHVEPETQDFGFDEEYVRAESHPSDDVDISPSQQLLGEVETSVPFPLAFDRASKRKTLPSQAVKTHPVPNPPPEDPEHRPPRGSQSGAEPLSQERANHAELDAFIENFKKVGYSHRDIITALMSTSLCAPLTTHVLRHLKKEKSLPRDWEGVWTERDDERLRRFDSTSRGSGHGEQRTKLHKHWDYLVQKHTLNRINQRREFLAYMDEVGDVSQ</sequence>
<dbReference type="InterPro" id="IPR009057">
    <property type="entry name" value="Homeodomain-like_sf"/>
</dbReference>
<evidence type="ECO:0000256" key="7">
    <source>
        <dbReference type="ARBA" id="ARBA00023242"/>
    </source>
</evidence>
<evidence type="ECO:0000256" key="4">
    <source>
        <dbReference type="ARBA" id="ARBA00023015"/>
    </source>
</evidence>
<dbReference type="InterPro" id="IPR001357">
    <property type="entry name" value="BRCT_dom"/>
</dbReference>
<evidence type="ECO:0000313" key="11">
    <source>
        <dbReference type="EMBL" id="KAF6824700.1"/>
    </source>
</evidence>
<dbReference type="Pfam" id="PF08914">
    <property type="entry name" value="Myb_Rap1"/>
    <property type="match status" value="1"/>
</dbReference>
<dbReference type="AlphaFoldDB" id="A0A8H6K581"/>
<feature type="region of interest" description="Disordered" evidence="9">
    <location>
        <begin position="165"/>
        <end position="187"/>
    </location>
</feature>
<dbReference type="InterPro" id="IPR038104">
    <property type="entry name" value="Rap1_C_sf"/>
</dbReference>
<proteinExistence type="inferred from homology"/>
<evidence type="ECO:0000313" key="12">
    <source>
        <dbReference type="Proteomes" id="UP000654918"/>
    </source>
</evidence>
<dbReference type="PROSITE" id="PS50172">
    <property type="entry name" value="BRCT"/>
    <property type="match status" value="1"/>
</dbReference>
<dbReference type="SUPFAM" id="SSF52113">
    <property type="entry name" value="BRCT domain"/>
    <property type="match status" value="1"/>
</dbReference>
<comment type="function">
    <text evidence="8">Involved in the regulation of telomere length, clustering and has a specific role in telomere position effect (TPE).</text>
</comment>
<dbReference type="PANTHER" id="PTHR16466">
    <property type="entry name" value="TELOMERE REPEAT-BINDING FACTOR 2-INTERACTING PROTEIN 1"/>
    <property type="match status" value="1"/>
</dbReference>
<dbReference type="EMBL" id="WIGO01000188">
    <property type="protein sequence ID" value="KAF6824700.1"/>
    <property type="molecule type" value="Genomic_DNA"/>
</dbReference>
<dbReference type="InterPro" id="IPR021661">
    <property type="entry name" value="Rap1_C"/>
</dbReference>
<evidence type="ECO:0000259" key="10">
    <source>
        <dbReference type="PROSITE" id="PS50172"/>
    </source>
</evidence>
<dbReference type="InterPro" id="IPR015010">
    <property type="entry name" value="TERF2IP_Myb"/>
</dbReference>
<dbReference type="CDD" id="cd11655">
    <property type="entry name" value="rap1_myb-like"/>
    <property type="match status" value="1"/>
</dbReference>
<dbReference type="Gene3D" id="1.10.10.2170">
    <property type="match status" value="1"/>
</dbReference>
<evidence type="ECO:0000256" key="3">
    <source>
        <dbReference type="ARBA" id="ARBA00022895"/>
    </source>
</evidence>
<keyword evidence="3 8" id="KW-0779">Telomere</keyword>
<evidence type="ECO:0000256" key="1">
    <source>
        <dbReference type="ARBA" id="ARBA00010467"/>
    </source>
</evidence>
<feature type="compositionally biased region" description="Polar residues" evidence="9">
    <location>
        <begin position="169"/>
        <end position="180"/>
    </location>
</feature>
<feature type="region of interest" description="Disordered" evidence="9">
    <location>
        <begin position="310"/>
        <end position="341"/>
    </location>
</feature>
<evidence type="ECO:0000256" key="2">
    <source>
        <dbReference type="ARBA" id="ARBA00022454"/>
    </source>
</evidence>
<reference evidence="11" key="1">
    <citation type="journal article" date="2020" name="Phytopathology">
        <title>Genome Sequence Resources of Colletotrichum truncatum, C. plurivorum, C. musicola, and C. sojae: Four Species Pathogenic to Soybean (Glycine max).</title>
        <authorList>
            <person name="Rogerio F."/>
            <person name="Boufleur T.R."/>
            <person name="Ciampi-Guillardi M."/>
            <person name="Sukno S.A."/>
            <person name="Thon M.R."/>
            <person name="Massola Junior N.S."/>
            <person name="Baroncelli R."/>
        </authorList>
    </citation>
    <scope>NUCLEOTIDE SEQUENCE</scope>
    <source>
        <strain evidence="11">LFN00145</strain>
    </source>
</reference>
<keyword evidence="4" id="KW-0805">Transcription regulation</keyword>
<protein>
    <recommendedName>
        <fullName evidence="8">DNA-binding protein RAP1</fullName>
    </recommendedName>
</protein>
<name>A0A8H6K581_9PEZI</name>
<dbReference type="Proteomes" id="UP000654918">
    <property type="component" value="Unassembled WGS sequence"/>
</dbReference>
<dbReference type="Gene3D" id="1.10.10.60">
    <property type="entry name" value="Homeodomain-like"/>
    <property type="match status" value="1"/>
</dbReference>
<keyword evidence="5" id="KW-0010">Activator</keyword>
<comment type="caution">
    <text evidence="11">The sequence shown here is derived from an EMBL/GenBank/DDBJ whole genome shotgun (WGS) entry which is preliminary data.</text>
</comment>
<evidence type="ECO:0000256" key="6">
    <source>
        <dbReference type="ARBA" id="ARBA00023163"/>
    </source>
</evidence>
<feature type="domain" description="BRCT" evidence="10">
    <location>
        <begin position="13"/>
        <end position="92"/>
    </location>
</feature>
<comment type="similarity">
    <text evidence="1 8">Belongs to the RAP1 family.</text>
</comment>
<keyword evidence="6" id="KW-0804">Transcription</keyword>
<dbReference type="PANTHER" id="PTHR16466:SF6">
    <property type="entry name" value="TELOMERIC REPEAT-BINDING FACTOR 2-INTERACTING PROTEIN 1"/>
    <property type="match status" value="1"/>
</dbReference>
<evidence type="ECO:0000256" key="8">
    <source>
        <dbReference type="RuleBase" id="RU367107"/>
    </source>
</evidence>
<feature type="region of interest" description="Disordered" evidence="9">
    <location>
        <begin position="422"/>
        <end position="521"/>
    </location>
</feature>
<feature type="compositionally biased region" description="Polar residues" evidence="9">
    <location>
        <begin position="488"/>
        <end position="497"/>
    </location>
</feature>
<dbReference type="GO" id="GO:0070187">
    <property type="term" value="C:shelterin complex"/>
    <property type="evidence" value="ECO:0007669"/>
    <property type="project" value="TreeGrafter"/>
</dbReference>
<feature type="region of interest" description="Disordered" evidence="9">
    <location>
        <begin position="613"/>
        <end position="651"/>
    </location>
</feature>
<keyword evidence="7 8" id="KW-0539">Nucleus</keyword>
<feature type="compositionally biased region" description="Basic and acidic residues" evidence="9">
    <location>
        <begin position="428"/>
        <end position="456"/>
    </location>
</feature>
<feature type="compositionally biased region" description="Basic and acidic residues" evidence="9">
    <location>
        <begin position="329"/>
        <end position="341"/>
    </location>
</feature>
<dbReference type="Pfam" id="PF16589">
    <property type="entry name" value="BRCT_2"/>
    <property type="match status" value="1"/>
</dbReference>
<organism evidence="11 12">
    <name type="scientific">Colletotrichum plurivorum</name>
    <dbReference type="NCBI Taxonomy" id="2175906"/>
    <lineage>
        <taxon>Eukaryota</taxon>
        <taxon>Fungi</taxon>
        <taxon>Dikarya</taxon>
        <taxon>Ascomycota</taxon>
        <taxon>Pezizomycotina</taxon>
        <taxon>Sordariomycetes</taxon>
        <taxon>Hypocreomycetidae</taxon>
        <taxon>Glomerellales</taxon>
        <taxon>Glomerellaceae</taxon>
        <taxon>Colletotrichum</taxon>
        <taxon>Colletotrichum orchidearum species complex</taxon>
    </lineage>
</organism>
<evidence type="ECO:0000256" key="9">
    <source>
        <dbReference type="SAM" id="MobiDB-lite"/>
    </source>
</evidence>
<dbReference type="Gene3D" id="3.40.50.10190">
    <property type="entry name" value="BRCT domain"/>
    <property type="match status" value="1"/>
</dbReference>
<evidence type="ECO:0000256" key="5">
    <source>
        <dbReference type="ARBA" id="ARBA00023159"/>
    </source>
</evidence>
<keyword evidence="2 8" id="KW-0158">Chromosome</keyword>